<keyword evidence="2" id="KW-1185">Reference proteome</keyword>
<evidence type="ECO:0000313" key="1">
    <source>
        <dbReference type="EMBL" id="CAD8052091.1"/>
    </source>
</evidence>
<protein>
    <submittedName>
        <fullName evidence="1">Uncharacterized protein</fullName>
    </submittedName>
</protein>
<sequence>MQIKYQYIIIKSGGGSYDYQGESNGENKIGKWVEPSEFFPNLCQITYNGQFKRGERIGKWDIMYRRMNLNGYTGGGVNNQTITIGKYQYGIKVGNWDNWQFKSLVSIQKEKIGGDYRVNERDDQIISEIKEGRWIELSERFNDSNQVTYVSEYQSGVQIGIWCTFMNWNEINQHIGGENTKLEKYMIKLFAQIKYNSGLNQVISFKYVGLKKE</sequence>
<name>A0A8S1KCG9_PARPR</name>
<accession>A0A8S1KCG9</accession>
<dbReference type="PANTHER" id="PTHR33706">
    <property type="entry name" value="MORN VARIANT REPEAT PROTEIN"/>
    <property type="match status" value="1"/>
</dbReference>
<comment type="caution">
    <text evidence="1">The sequence shown here is derived from an EMBL/GenBank/DDBJ whole genome shotgun (WGS) entry which is preliminary data.</text>
</comment>
<evidence type="ECO:0000313" key="2">
    <source>
        <dbReference type="Proteomes" id="UP000688137"/>
    </source>
</evidence>
<proteinExistence type="predicted"/>
<dbReference type="EMBL" id="CAJJDM010000016">
    <property type="protein sequence ID" value="CAD8052091.1"/>
    <property type="molecule type" value="Genomic_DNA"/>
</dbReference>
<dbReference type="PANTHER" id="PTHR33706:SF1">
    <property type="entry name" value="TPR REPEAT PROTEIN"/>
    <property type="match status" value="1"/>
</dbReference>
<dbReference type="Proteomes" id="UP000688137">
    <property type="component" value="Unassembled WGS sequence"/>
</dbReference>
<dbReference type="AlphaFoldDB" id="A0A8S1KCG9"/>
<reference evidence="1" key="1">
    <citation type="submission" date="2021-01" db="EMBL/GenBank/DDBJ databases">
        <authorList>
            <consortium name="Genoscope - CEA"/>
            <person name="William W."/>
        </authorList>
    </citation>
    <scope>NUCLEOTIDE SEQUENCE</scope>
</reference>
<gene>
    <name evidence="1" type="ORF">PPRIM_AZ9-3.1.T0190009</name>
</gene>
<organism evidence="1 2">
    <name type="scientific">Paramecium primaurelia</name>
    <dbReference type="NCBI Taxonomy" id="5886"/>
    <lineage>
        <taxon>Eukaryota</taxon>
        <taxon>Sar</taxon>
        <taxon>Alveolata</taxon>
        <taxon>Ciliophora</taxon>
        <taxon>Intramacronucleata</taxon>
        <taxon>Oligohymenophorea</taxon>
        <taxon>Peniculida</taxon>
        <taxon>Parameciidae</taxon>
        <taxon>Paramecium</taxon>
    </lineage>
</organism>